<protein>
    <submittedName>
        <fullName evidence="2">Uncharacterized protein</fullName>
    </submittedName>
</protein>
<dbReference type="AlphaFoldDB" id="A0AAV9A0Y1"/>
<feature type="transmembrane region" description="Helical" evidence="1">
    <location>
        <begin position="73"/>
        <end position="92"/>
    </location>
</feature>
<comment type="caution">
    <text evidence="2">The sequence shown here is derived from an EMBL/GenBank/DDBJ whole genome shotgun (WGS) entry which is preliminary data.</text>
</comment>
<keyword evidence="1" id="KW-0812">Transmembrane</keyword>
<reference evidence="2" key="1">
    <citation type="journal article" date="2023" name="Nat. Commun.">
        <title>Diploid and tetraploid genomes of Acorus and the evolution of monocots.</title>
        <authorList>
            <person name="Ma L."/>
            <person name="Liu K.W."/>
            <person name="Li Z."/>
            <person name="Hsiao Y.Y."/>
            <person name="Qi Y."/>
            <person name="Fu T."/>
            <person name="Tang G.D."/>
            <person name="Zhang D."/>
            <person name="Sun W.H."/>
            <person name="Liu D.K."/>
            <person name="Li Y."/>
            <person name="Chen G.Z."/>
            <person name="Liu X.D."/>
            <person name="Liao X.Y."/>
            <person name="Jiang Y.T."/>
            <person name="Yu X."/>
            <person name="Hao Y."/>
            <person name="Huang J."/>
            <person name="Zhao X.W."/>
            <person name="Ke S."/>
            <person name="Chen Y.Y."/>
            <person name="Wu W.L."/>
            <person name="Hsu J.L."/>
            <person name="Lin Y.F."/>
            <person name="Huang M.D."/>
            <person name="Li C.Y."/>
            <person name="Huang L."/>
            <person name="Wang Z.W."/>
            <person name="Zhao X."/>
            <person name="Zhong W.Y."/>
            <person name="Peng D.H."/>
            <person name="Ahmad S."/>
            <person name="Lan S."/>
            <person name="Zhang J.S."/>
            <person name="Tsai W.C."/>
            <person name="Van de Peer Y."/>
            <person name="Liu Z.J."/>
        </authorList>
    </citation>
    <scope>NUCLEOTIDE SEQUENCE</scope>
    <source>
        <strain evidence="2">SCP</strain>
    </source>
</reference>
<sequence length="99" mass="10550">MSYNSVLGLAIGAIAFSAGELMNFPVATPGIHDWEVLIKVYAFVVFLKLIVCSGLLSLSLIRRTSPPSPAIGCLMFAVLGLSTFAVILRLSLAMMGDLF</sequence>
<accession>A0AAV9A0Y1</accession>
<keyword evidence="1" id="KW-0472">Membrane</keyword>
<feature type="transmembrane region" description="Helical" evidence="1">
    <location>
        <begin position="41"/>
        <end position="61"/>
    </location>
</feature>
<reference evidence="2" key="2">
    <citation type="submission" date="2023-06" db="EMBL/GenBank/DDBJ databases">
        <authorList>
            <person name="Ma L."/>
            <person name="Liu K.-W."/>
            <person name="Li Z."/>
            <person name="Hsiao Y.-Y."/>
            <person name="Qi Y."/>
            <person name="Fu T."/>
            <person name="Tang G."/>
            <person name="Zhang D."/>
            <person name="Sun W.-H."/>
            <person name="Liu D.-K."/>
            <person name="Li Y."/>
            <person name="Chen G.-Z."/>
            <person name="Liu X.-D."/>
            <person name="Liao X.-Y."/>
            <person name="Jiang Y.-T."/>
            <person name="Yu X."/>
            <person name="Hao Y."/>
            <person name="Huang J."/>
            <person name="Zhao X.-W."/>
            <person name="Ke S."/>
            <person name="Chen Y.-Y."/>
            <person name="Wu W.-L."/>
            <person name="Hsu J.-L."/>
            <person name="Lin Y.-F."/>
            <person name="Huang M.-D."/>
            <person name="Li C.-Y."/>
            <person name="Huang L."/>
            <person name="Wang Z.-W."/>
            <person name="Zhao X."/>
            <person name="Zhong W.-Y."/>
            <person name="Peng D.-H."/>
            <person name="Ahmad S."/>
            <person name="Lan S."/>
            <person name="Zhang J.-S."/>
            <person name="Tsai W.-C."/>
            <person name="Van De Peer Y."/>
            <person name="Liu Z.-J."/>
        </authorList>
    </citation>
    <scope>NUCLEOTIDE SEQUENCE</scope>
    <source>
        <strain evidence="2">SCP</strain>
        <tissue evidence="2">Leaves</tissue>
    </source>
</reference>
<keyword evidence="1" id="KW-1133">Transmembrane helix</keyword>
<name>A0AAV9A0Y1_ACOGR</name>
<evidence type="ECO:0000256" key="1">
    <source>
        <dbReference type="SAM" id="Phobius"/>
    </source>
</evidence>
<evidence type="ECO:0000313" key="2">
    <source>
        <dbReference type="EMBL" id="KAK1256952.1"/>
    </source>
</evidence>
<dbReference type="EMBL" id="JAUJYN010000069">
    <property type="protein sequence ID" value="KAK1256952.1"/>
    <property type="molecule type" value="Genomic_DNA"/>
</dbReference>
<dbReference type="Proteomes" id="UP001179952">
    <property type="component" value="Unassembled WGS sequence"/>
</dbReference>
<gene>
    <name evidence="2" type="ORF">QJS04_geneDACA024945</name>
</gene>
<organism evidence="2 3">
    <name type="scientific">Acorus gramineus</name>
    <name type="common">Dwarf sweet flag</name>
    <dbReference type="NCBI Taxonomy" id="55184"/>
    <lineage>
        <taxon>Eukaryota</taxon>
        <taxon>Viridiplantae</taxon>
        <taxon>Streptophyta</taxon>
        <taxon>Embryophyta</taxon>
        <taxon>Tracheophyta</taxon>
        <taxon>Spermatophyta</taxon>
        <taxon>Magnoliopsida</taxon>
        <taxon>Liliopsida</taxon>
        <taxon>Acoraceae</taxon>
        <taxon>Acorus</taxon>
    </lineage>
</organism>
<evidence type="ECO:0000313" key="3">
    <source>
        <dbReference type="Proteomes" id="UP001179952"/>
    </source>
</evidence>
<keyword evidence="3" id="KW-1185">Reference proteome</keyword>
<proteinExistence type="predicted"/>